<sequence length="457" mass="51351">MKYHLYFWSLAITLLFVSCSDTQELYEVLPVTQAPSLETAKIVTDWSDLYLKIEKDLQGFRPAPTCRALAYIHMGAFETAVPGMEHYKSLSSVIDGFQPPVLKYETNKINWPIALNAYYARAHRFFLFSSNPAQVGLINQLETIELADLSQGVAEGIVETSILWGQSVANAIIAYSETDREGATQIHDPNPASYFPPAGTGLWEPTSPDYTSAAFPYWGRVRAFAAKNSDLISLPPVYKYSTDPTSKYYLDNLEVANRVKNITEEDHWIAEFWSDDLTGMTFSPPARFFAIANQLIPRVHMNLEEALHMYCVLGIATNDAAVACWKSKYIYNTERPETYIRKYIDPDFAPILGEAIGRPGLTPSFPGYPSGHSTFAGVGERILDHFFGDNFEFTDLCHFGRTEFRGYPRTFTSWKDLAEEDAYSRIPLGVHIRMDCSEGLRLGNVVAVSALGLDLQK</sequence>
<evidence type="ECO:0000259" key="1">
    <source>
        <dbReference type="Pfam" id="PF01569"/>
    </source>
</evidence>
<evidence type="ECO:0000313" key="2">
    <source>
        <dbReference type="EMBL" id="MBK9982629.1"/>
    </source>
</evidence>
<proteinExistence type="predicted"/>
<name>A0A9D7XMT4_9BACT</name>
<dbReference type="PROSITE" id="PS51257">
    <property type="entry name" value="PROKAR_LIPOPROTEIN"/>
    <property type="match status" value="1"/>
</dbReference>
<dbReference type="InterPro" id="IPR052559">
    <property type="entry name" value="V-haloperoxidase"/>
</dbReference>
<dbReference type="Gene3D" id="1.10.606.20">
    <property type="match status" value="1"/>
</dbReference>
<dbReference type="PANTHER" id="PTHR34599">
    <property type="entry name" value="PEROXIDASE-RELATED"/>
    <property type="match status" value="1"/>
</dbReference>
<dbReference type="EMBL" id="JADKGY010000006">
    <property type="protein sequence ID" value="MBK9982629.1"/>
    <property type="molecule type" value="Genomic_DNA"/>
</dbReference>
<comment type="caution">
    <text evidence="2">The sequence shown here is derived from an EMBL/GenBank/DDBJ whole genome shotgun (WGS) entry which is preliminary data.</text>
</comment>
<reference evidence="2 3" key="1">
    <citation type="submission" date="2020-10" db="EMBL/GenBank/DDBJ databases">
        <title>Connecting structure to function with the recovery of over 1000 high-quality activated sludge metagenome-assembled genomes encoding full-length rRNA genes using long-read sequencing.</title>
        <authorList>
            <person name="Singleton C.M."/>
            <person name="Petriglieri F."/>
            <person name="Kristensen J.M."/>
            <person name="Kirkegaard R.H."/>
            <person name="Michaelsen T.Y."/>
            <person name="Andersen M.H."/>
            <person name="Karst S.M."/>
            <person name="Dueholm M.S."/>
            <person name="Nielsen P.H."/>
            <person name="Albertsen M."/>
        </authorList>
    </citation>
    <scope>NUCLEOTIDE SEQUENCE [LARGE SCALE GENOMIC DNA]</scope>
    <source>
        <strain evidence="2">Ribe_18-Q3-R11-54_MAXAC.273</strain>
    </source>
</reference>
<dbReference type="SUPFAM" id="SSF48317">
    <property type="entry name" value="Acid phosphatase/Vanadium-dependent haloperoxidase"/>
    <property type="match status" value="1"/>
</dbReference>
<evidence type="ECO:0000313" key="3">
    <source>
        <dbReference type="Proteomes" id="UP000808337"/>
    </source>
</evidence>
<dbReference type="PANTHER" id="PTHR34599:SF1">
    <property type="entry name" value="PHOSPHATIDIC ACID PHOSPHATASE TYPE 2_HALOPEROXIDASE DOMAIN-CONTAINING PROTEIN"/>
    <property type="match status" value="1"/>
</dbReference>
<dbReference type="CDD" id="cd03398">
    <property type="entry name" value="PAP2_haloperoxidase"/>
    <property type="match status" value="1"/>
</dbReference>
<accession>A0A9D7XMT4</accession>
<dbReference type="InterPro" id="IPR036938">
    <property type="entry name" value="PAP2/HPO_sf"/>
</dbReference>
<feature type="domain" description="Phosphatidic acid phosphatase type 2/haloperoxidase" evidence="1">
    <location>
        <begin position="312"/>
        <end position="448"/>
    </location>
</feature>
<gene>
    <name evidence="2" type="ORF">IPP15_09405</name>
</gene>
<protein>
    <submittedName>
        <fullName evidence="2">Vanadium-dependent haloperoxidase</fullName>
    </submittedName>
</protein>
<dbReference type="Pfam" id="PF01569">
    <property type="entry name" value="PAP2"/>
    <property type="match status" value="1"/>
</dbReference>
<dbReference type="InterPro" id="IPR000326">
    <property type="entry name" value="PAP2/HPO"/>
</dbReference>
<dbReference type="AlphaFoldDB" id="A0A9D7XMT4"/>
<dbReference type="Proteomes" id="UP000808337">
    <property type="component" value="Unassembled WGS sequence"/>
</dbReference>
<organism evidence="2 3">
    <name type="scientific">Candidatus Opimibacter skivensis</name>
    <dbReference type="NCBI Taxonomy" id="2982028"/>
    <lineage>
        <taxon>Bacteria</taxon>
        <taxon>Pseudomonadati</taxon>
        <taxon>Bacteroidota</taxon>
        <taxon>Saprospiria</taxon>
        <taxon>Saprospirales</taxon>
        <taxon>Saprospiraceae</taxon>
        <taxon>Candidatus Opimibacter</taxon>
    </lineage>
</organism>